<dbReference type="PRINTS" id="PR00458">
    <property type="entry name" value="PEROXIDASE"/>
</dbReference>
<protein>
    <recommendedName>
        <fullName evidence="4">peroxidase</fullName>
        <ecNumber evidence="4">1.11.1.7</ecNumber>
    </recommendedName>
</protein>
<keyword evidence="14" id="KW-0325">Glycoprotein</keyword>
<dbReference type="AlphaFoldDB" id="A0A5J9VN75"/>
<evidence type="ECO:0000256" key="18">
    <source>
        <dbReference type="PIRSR" id="PIRSR600823-3"/>
    </source>
</evidence>
<dbReference type="CDD" id="cd00693">
    <property type="entry name" value="secretory_peroxidase"/>
    <property type="match status" value="2"/>
</dbReference>
<dbReference type="GO" id="GO:0046872">
    <property type="term" value="F:metal ion binding"/>
    <property type="evidence" value="ECO:0007669"/>
    <property type="project" value="UniProtKB-KW"/>
</dbReference>
<feature type="binding site" evidence="18">
    <location>
        <position position="236"/>
    </location>
    <ligand>
        <name>Ca(2+)</name>
        <dbReference type="ChEBI" id="CHEBI:29108"/>
        <label>2</label>
    </ligand>
</feature>
<keyword evidence="10 18" id="KW-0106">Calcium</keyword>
<feature type="binding site" evidence="18">
    <location>
        <position position="72"/>
    </location>
    <ligand>
        <name>Ca(2+)</name>
        <dbReference type="ChEBI" id="CHEBI:29108"/>
        <label>1</label>
    </ligand>
</feature>
<reference evidence="24 25" key="1">
    <citation type="journal article" date="2019" name="Sci. Rep.">
        <title>A high-quality genome of Eragrostis curvula grass provides insights into Poaceae evolution and supports new strategies to enhance forage quality.</title>
        <authorList>
            <person name="Carballo J."/>
            <person name="Santos B.A.C.M."/>
            <person name="Zappacosta D."/>
            <person name="Garbus I."/>
            <person name="Selva J.P."/>
            <person name="Gallo C.A."/>
            <person name="Diaz A."/>
            <person name="Albertini E."/>
            <person name="Caccamo M."/>
            <person name="Echenique V."/>
        </authorList>
    </citation>
    <scope>NUCLEOTIDE SEQUENCE [LARGE SCALE GENOMIC DNA]</scope>
    <source>
        <strain evidence="25">cv. Victoria</strain>
        <tissue evidence="24">Leaf</tissue>
    </source>
</reference>
<feature type="non-terminal residue" evidence="24">
    <location>
        <position position="1"/>
    </location>
</feature>
<feature type="compositionally biased region" description="Polar residues" evidence="21">
    <location>
        <begin position="657"/>
        <end position="680"/>
    </location>
</feature>
<keyword evidence="9 22" id="KW-0732">Signal</keyword>
<keyword evidence="25" id="KW-1185">Reference proteome</keyword>
<dbReference type="PROSITE" id="PS50873">
    <property type="entry name" value="PEROXIDASE_4"/>
    <property type="match status" value="2"/>
</dbReference>
<comment type="catalytic activity">
    <reaction evidence="1">
        <text>2 a phenolic donor + H2O2 = 2 a phenolic radical donor + 2 H2O</text>
        <dbReference type="Rhea" id="RHEA:56136"/>
        <dbReference type="ChEBI" id="CHEBI:15377"/>
        <dbReference type="ChEBI" id="CHEBI:16240"/>
        <dbReference type="ChEBI" id="CHEBI:139520"/>
        <dbReference type="ChEBI" id="CHEBI:139521"/>
        <dbReference type="EC" id="1.11.1.7"/>
    </reaction>
</comment>
<feature type="disulfide bond" evidence="20">
    <location>
        <begin position="117"/>
        <end position="312"/>
    </location>
</feature>
<evidence type="ECO:0000256" key="1">
    <source>
        <dbReference type="ARBA" id="ARBA00000189"/>
    </source>
</evidence>
<dbReference type="Gramene" id="TVU37248">
    <property type="protein sequence ID" value="TVU37248"/>
    <property type="gene ID" value="EJB05_10552"/>
</dbReference>
<evidence type="ECO:0000256" key="9">
    <source>
        <dbReference type="ARBA" id="ARBA00022729"/>
    </source>
</evidence>
<evidence type="ECO:0000256" key="19">
    <source>
        <dbReference type="PIRSR" id="PIRSR600823-4"/>
    </source>
</evidence>
<evidence type="ECO:0000256" key="15">
    <source>
        <dbReference type="ARBA" id="ARBA00023324"/>
    </source>
</evidence>
<comment type="caution">
    <text evidence="24">The sequence shown here is derived from an EMBL/GenBank/DDBJ whole genome shotgun (WGS) entry which is preliminary data.</text>
</comment>
<feature type="binding site" evidence="18">
    <location>
        <position position="244"/>
    </location>
    <ligand>
        <name>Ca(2+)</name>
        <dbReference type="ChEBI" id="CHEBI:29108"/>
        <label>2</label>
    </ligand>
</feature>
<feature type="disulfide bond" evidence="20">
    <location>
        <begin position="64"/>
        <end position="69"/>
    </location>
</feature>
<comment type="cofactor">
    <cofactor evidence="18">
        <name>Ca(2+)</name>
        <dbReference type="ChEBI" id="CHEBI:29108"/>
    </cofactor>
    <text evidence="18">Binds 2 calcium ions per subunit.</text>
</comment>
<dbReference type="GO" id="GO:0042744">
    <property type="term" value="P:hydrogen peroxide catabolic process"/>
    <property type="evidence" value="ECO:0007669"/>
    <property type="project" value="UniProtKB-KW"/>
</dbReference>
<evidence type="ECO:0000256" key="10">
    <source>
        <dbReference type="ARBA" id="ARBA00022837"/>
    </source>
</evidence>
<evidence type="ECO:0000256" key="12">
    <source>
        <dbReference type="ARBA" id="ARBA00023004"/>
    </source>
</evidence>
<dbReference type="InterPro" id="IPR010255">
    <property type="entry name" value="Haem_peroxidase_sf"/>
</dbReference>
<feature type="signal peptide" evidence="22">
    <location>
        <begin position="1"/>
        <end position="20"/>
    </location>
</feature>
<evidence type="ECO:0000256" key="17">
    <source>
        <dbReference type="PIRSR" id="PIRSR600823-2"/>
    </source>
</evidence>
<feature type="binding site" evidence="17">
    <location>
        <position position="159"/>
    </location>
    <ligand>
        <name>substrate</name>
    </ligand>
</feature>
<evidence type="ECO:0000256" key="11">
    <source>
        <dbReference type="ARBA" id="ARBA00023002"/>
    </source>
</evidence>
<evidence type="ECO:0000256" key="22">
    <source>
        <dbReference type="SAM" id="SignalP"/>
    </source>
</evidence>
<dbReference type="InterPro" id="IPR000823">
    <property type="entry name" value="Peroxidase_pln"/>
</dbReference>
<dbReference type="FunFam" id="1.10.520.10:FF:000009">
    <property type="entry name" value="Peroxidase"/>
    <property type="match status" value="1"/>
</dbReference>
<evidence type="ECO:0000256" key="3">
    <source>
        <dbReference type="ARBA" id="ARBA00006873"/>
    </source>
</evidence>
<dbReference type="Pfam" id="PF00141">
    <property type="entry name" value="peroxidase"/>
    <property type="match status" value="2"/>
</dbReference>
<dbReference type="PROSITE" id="PS00435">
    <property type="entry name" value="PEROXIDASE_1"/>
    <property type="match status" value="2"/>
</dbReference>
<dbReference type="PANTHER" id="PTHR31388:SF256">
    <property type="entry name" value="PEROXIDASE"/>
    <property type="match status" value="1"/>
</dbReference>
<feature type="disulfide bond" evidence="20">
    <location>
        <begin position="196"/>
        <end position="221"/>
    </location>
</feature>
<evidence type="ECO:0000256" key="20">
    <source>
        <dbReference type="PIRSR" id="PIRSR600823-5"/>
    </source>
</evidence>
<feature type="binding site" evidence="18">
    <location>
        <position position="239"/>
    </location>
    <ligand>
        <name>Ca(2+)</name>
        <dbReference type="ChEBI" id="CHEBI:29108"/>
        <label>2</label>
    </ligand>
</feature>
<comment type="subcellular location">
    <subcellularLocation>
        <location evidence="2">Secreted</location>
    </subcellularLocation>
</comment>
<dbReference type="PROSITE" id="PS00436">
    <property type="entry name" value="PEROXIDASE_2"/>
    <property type="match status" value="1"/>
</dbReference>
<feature type="domain" description="Plant heme peroxidase family profile" evidence="23">
    <location>
        <begin position="414"/>
        <end position="678"/>
    </location>
</feature>
<dbReference type="PRINTS" id="PR00461">
    <property type="entry name" value="PLPEROXIDASE"/>
</dbReference>
<dbReference type="GO" id="GO:0140825">
    <property type="term" value="F:lactoperoxidase activity"/>
    <property type="evidence" value="ECO:0007669"/>
    <property type="project" value="UniProtKB-EC"/>
</dbReference>
<comment type="cofactor">
    <cofactor evidence="18">
        <name>heme b</name>
        <dbReference type="ChEBI" id="CHEBI:60344"/>
    </cofactor>
    <text evidence="18">Binds 1 heme b (iron(II)-protoporphyrin IX) group per subunit.</text>
</comment>
<keyword evidence="13 20" id="KW-1015">Disulfide bond</keyword>
<keyword evidence="5" id="KW-0964">Secreted</keyword>
<dbReference type="GO" id="GO:0005576">
    <property type="term" value="C:extracellular region"/>
    <property type="evidence" value="ECO:0007669"/>
    <property type="project" value="UniProtKB-SubCell"/>
</dbReference>
<dbReference type="InterPro" id="IPR019794">
    <property type="entry name" value="Peroxidases_AS"/>
</dbReference>
<dbReference type="EMBL" id="RWGY01000007">
    <property type="protein sequence ID" value="TVU37248.1"/>
    <property type="molecule type" value="Genomic_DNA"/>
</dbReference>
<evidence type="ECO:0000256" key="7">
    <source>
        <dbReference type="ARBA" id="ARBA00022617"/>
    </source>
</evidence>
<feature type="domain" description="Plant heme peroxidase family profile" evidence="23">
    <location>
        <begin position="21"/>
        <end position="316"/>
    </location>
</feature>
<feature type="site" description="Transition state stabilizer" evidence="19">
    <location>
        <position position="58"/>
    </location>
</feature>
<organism evidence="24 25">
    <name type="scientific">Eragrostis curvula</name>
    <name type="common">weeping love grass</name>
    <dbReference type="NCBI Taxonomy" id="38414"/>
    <lineage>
        <taxon>Eukaryota</taxon>
        <taxon>Viridiplantae</taxon>
        <taxon>Streptophyta</taxon>
        <taxon>Embryophyta</taxon>
        <taxon>Tracheophyta</taxon>
        <taxon>Spermatophyta</taxon>
        <taxon>Magnoliopsida</taxon>
        <taxon>Liliopsida</taxon>
        <taxon>Poales</taxon>
        <taxon>Poaceae</taxon>
        <taxon>PACMAD clade</taxon>
        <taxon>Chloridoideae</taxon>
        <taxon>Eragrostideae</taxon>
        <taxon>Eragrostidinae</taxon>
        <taxon>Eragrostis</taxon>
    </lineage>
</organism>
<accession>A0A5J9VN75</accession>
<keyword evidence="7" id="KW-0349">Heme</keyword>
<sequence>MASSASVCLLLLCMAAVASAQLSPTFYDTSCPNALSTIKSAVTAAVNKENRMGASLLRLHFHDCFVQGCDASVLLADTSTFTGEQGAFPNVGSLRGFDVIASIKSQVEATCKQTVSCADILAVAARDSVVALGGPSWTVPLGRKDSTTASLSLANSDLPPPFFDLVNLTTAFGNKGFTVTDMVALSGAHTIGQGQCQNFRDHIYNDTNINPGFATSLKANCPRATGSGDTNLAPLDTTTPYVFDNAYYSNLLSQKGLFHSDQALFNGGSTDNTVRNFASNKAAFSSAFAAAMVKMANLSPLTGSQGQIRLTCSKPIATAASRVVARHSNKHSRETLCSCSLAMASASCLSLLVVVALASTASAQLTSTFYDTSCPNALSDHQERGDGRREQRATHGALAAQAPLPRLLRAGKSRSHHMHTYMTGCDASVLLNDTATIKSEKNAIPNAGSLRGFGVVDNIKAQVEAVCPQTVSCADILAVAARDSVVALGGPSWTVLLGRRDSLNASLSQANNDLPAPSSSLQQLIQAFKNKNNLSPTDLVALSGAHTIGQAQCLNFRPHIYNDTNINSAFATSLKANCPAASSTSSDSSLAPLDTTTPNTFDNAYYSNLLSQKGLLHSDQELFNGGSTDNIVRNFASNPAAFSSAFASAMITMGNISPKTGSNGRSGSAAPRSTNKTNTGGIDHMGPGTGIYKQE</sequence>
<gene>
    <name evidence="24" type="ORF">EJB05_10552</name>
</gene>
<feature type="binding site" evidence="18">
    <location>
        <position position="66"/>
    </location>
    <ligand>
        <name>Ca(2+)</name>
        <dbReference type="ChEBI" id="CHEBI:29108"/>
        <label>1</label>
    </ligand>
</feature>
<evidence type="ECO:0000313" key="24">
    <source>
        <dbReference type="EMBL" id="TVU37248.1"/>
    </source>
</evidence>
<evidence type="ECO:0000256" key="5">
    <source>
        <dbReference type="ARBA" id="ARBA00022525"/>
    </source>
</evidence>
<dbReference type="GO" id="GO:0020037">
    <property type="term" value="F:heme binding"/>
    <property type="evidence" value="ECO:0007669"/>
    <property type="project" value="InterPro"/>
</dbReference>
<feature type="active site" description="Proton acceptor" evidence="16">
    <location>
        <position position="62"/>
    </location>
</feature>
<dbReference type="GO" id="GO:0006979">
    <property type="term" value="P:response to oxidative stress"/>
    <property type="evidence" value="ECO:0007669"/>
    <property type="project" value="InterPro"/>
</dbReference>
<feature type="binding site" evidence="18">
    <location>
        <position position="70"/>
    </location>
    <ligand>
        <name>Ca(2+)</name>
        <dbReference type="ChEBI" id="CHEBI:29108"/>
        <label>1</label>
    </ligand>
</feature>
<dbReference type="Proteomes" id="UP000324897">
    <property type="component" value="Chromosome 4"/>
</dbReference>
<name>A0A5J9VN75_9POAL</name>
<dbReference type="EC" id="1.11.1.7" evidence="4"/>
<keyword evidence="11" id="KW-0560">Oxidoreductase</keyword>
<dbReference type="Gene3D" id="1.10.420.10">
    <property type="entry name" value="Peroxidase, domain 2"/>
    <property type="match status" value="2"/>
</dbReference>
<feature type="binding site" description="axial binding residue" evidence="18">
    <location>
        <position position="189"/>
    </location>
    <ligand>
        <name>heme b</name>
        <dbReference type="ChEBI" id="CHEBI:60344"/>
    </ligand>
    <ligandPart>
        <name>Fe</name>
        <dbReference type="ChEBI" id="CHEBI:18248"/>
    </ligandPart>
</feature>
<dbReference type="OrthoDB" id="2113341at2759"/>
<dbReference type="FunFam" id="1.10.420.10:FF:000006">
    <property type="entry name" value="Peroxidase"/>
    <property type="match status" value="2"/>
</dbReference>
<evidence type="ECO:0000256" key="6">
    <source>
        <dbReference type="ARBA" id="ARBA00022559"/>
    </source>
</evidence>
<evidence type="ECO:0000256" key="13">
    <source>
        <dbReference type="ARBA" id="ARBA00023157"/>
    </source>
</evidence>
<comment type="similarity">
    <text evidence="3">Belongs to the peroxidase family. Ascorbate peroxidase subfamily.</text>
</comment>
<dbReference type="InterPro" id="IPR033905">
    <property type="entry name" value="Secretory_peroxidase"/>
</dbReference>
<dbReference type="SUPFAM" id="SSF48113">
    <property type="entry name" value="Heme-dependent peroxidases"/>
    <property type="match status" value="2"/>
</dbReference>
<evidence type="ECO:0000256" key="14">
    <source>
        <dbReference type="ARBA" id="ARBA00023180"/>
    </source>
</evidence>
<feature type="region of interest" description="Disordered" evidence="21">
    <location>
        <begin position="657"/>
        <end position="695"/>
    </location>
</feature>
<feature type="chain" id="PRO_5023944095" description="peroxidase" evidence="22">
    <location>
        <begin position="21"/>
        <end position="695"/>
    </location>
</feature>
<dbReference type="InterPro" id="IPR019793">
    <property type="entry name" value="Peroxidases_heam-ligand_BS"/>
</dbReference>
<proteinExistence type="inferred from homology"/>
<dbReference type="InterPro" id="IPR002016">
    <property type="entry name" value="Haem_peroxidase"/>
</dbReference>
<evidence type="ECO:0000313" key="25">
    <source>
        <dbReference type="Proteomes" id="UP000324897"/>
    </source>
</evidence>
<evidence type="ECO:0000256" key="4">
    <source>
        <dbReference type="ARBA" id="ARBA00012313"/>
    </source>
</evidence>
<keyword evidence="15" id="KW-0376">Hydrogen peroxide</keyword>
<evidence type="ECO:0000256" key="2">
    <source>
        <dbReference type="ARBA" id="ARBA00004613"/>
    </source>
</evidence>
<keyword evidence="8 18" id="KW-0479">Metal-binding</keyword>
<dbReference type="PANTHER" id="PTHR31388">
    <property type="entry name" value="PEROXIDASE 72-RELATED"/>
    <property type="match status" value="1"/>
</dbReference>
<keyword evidence="12 18" id="KW-0408">Iron</keyword>
<evidence type="ECO:0000256" key="8">
    <source>
        <dbReference type="ARBA" id="ARBA00022723"/>
    </source>
</evidence>
<keyword evidence="6" id="KW-0575">Peroxidase</keyword>
<evidence type="ECO:0000259" key="23">
    <source>
        <dbReference type="PROSITE" id="PS50873"/>
    </source>
</evidence>
<evidence type="ECO:0000256" key="16">
    <source>
        <dbReference type="PIRSR" id="PIRSR600823-1"/>
    </source>
</evidence>
<feature type="binding site" evidence="18">
    <location>
        <position position="190"/>
    </location>
    <ligand>
        <name>Ca(2+)</name>
        <dbReference type="ChEBI" id="CHEBI:29108"/>
        <label>2</label>
    </ligand>
</feature>
<feature type="disulfide bond" evidence="20">
    <location>
        <begin position="31"/>
        <end position="111"/>
    </location>
</feature>
<dbReference type="Gene3D" id="1.10.520.10">
    <property type="match status" value="2"/>
</dbReference>
<feature type="binding site" evidence="18">
    <location>
        <position position="84"/>
    </location>
    <ligand>
        <name>Ca(2+)</name>
        <dbReference type="ChEBI" id="CHEBI:29108"/>
        <label>1</label>
    </ligand>
</feature>
<feature type="binding site" evidence="18">
    <location>
        <position position="68"/>
    </location>
    <ligand>
        <name>Ca(2+)</name>
        <dbReference type="ChEBI" id="CHEBI:29108"/>
        <label>1</label>
    </ligand>
</feature>
<feature type="binding site" evidence="18">
    <location>
        <position position="63"/>
    </location>
    <ligand>
        <name>Ca(2+)</name>
        <dbReference type="ChEBI" id="CHEBI:29108"/>
        <label>1</label>
    </ligand>
</feature>
<evidence type="ECO:0000256" key="21">
    <source>
        <dbReference type="SAM" id="MobiDB-lite"/>
    </source>
</evidence>